<proteinExistence type="inferred from homology"/>
<dbReference type="OrthoDB" id="2020758at2759"/>
<evidence type="ECO:0000313" key="4">
    <source>
        <dbReference type="Proteomes" id="UP000095038"/>
    </source>
</evidence>
<dbReference type="GO" id="GO:0006508">
    <property type="term" value="P:proteolysis"/>
    <property type="evidence" value="ECO:0007669"/>
    <property type="project" value="UniProtKB-KW"/>
</dbReference>
<dbReference type="Gene3D" id="3.90.70.10">
    <property type="entry name" value="Cysteine proteinases"/>
    <property type="match status" value="1"/>
</dbReference>
<accession>A0A1D2VHK1</accession>
<dbReference type="GO" id="GO:0016579">
    <property type="term" value="P:protein deubiquitination"/>
    <property type="evidence" value="ECO:0007669"/>
    <property type="project" value="EnsemblFungi"/>
</dbReference>
<dbReference type="PANTHER" id="PTHR21646">
    <property type="entry name" value="UBIQUITIN CARBOXYL-TERMINAL HYDROLASE"/>
    <property type="match status" value="1"/>
</dbReference>
<dbReference type="PROSITE" id="PS00973">
    <property type="entry name" value="USP_2"/>
    <property type="match status" value="1"/>
</dbReference>
<feature type="non-terminal residue" evidence="3">
    <location>
        <position position="493"/>
    </location>
</feature>
<gene>
    <name evidence="3" type="ORF">ASCRUDRAFT_22536</name>
</gene>
<dbReference type="EMBL" id="KV454480">
    <property type="protein sequence ID" value="ODV61072.1"/>
    <property type="molecule type" value="Genomic_DNA"/>
</dbReference>
<dbReference type="PROSITE" id="PS50235">
    <property type="entry name" value="USP_3"/>
    <property type="match status" value="1"/>
</dbReference>
<dbReference type="GO" id="GO:0004843">
    <property type="term" value="F:cysteine-type deubiquitinase activity"/>
    <property type="evidence" value="ECO:0007669"/>
    <property type="project" value="UniProtKB-UniRule"/>
</dbReference>
<keyword evidence="1" id="KW-0378">Hydrolase</keyword>
<keyword evidence="1" id="KW-0833">Ubl conjugation pathway</keyword>
<dbReference type="InterPro" id="IPR018200">
    <property type="entry name" value="USP_CS"/>
</dbReference>
<evidence type="ECO:0000256" key="1">
    <source>
        <dbReference type="RuleBase" id="RU366025"/>
    </source>
</evidence>
<dbReference type="PROSITE" id="PS00972">
    <property type="entry name" value="USP_1"/>
    <property type="match status" value="1"/>
</dbReference>
<reference evidence="4" key="1">
    <citation type="submission" date="2016-05" db="EMBL/GenBank/DDBJ databases">
        <title>Comparative genomics of biotechnologically important yeasts.</title>
        <authorList>
            <consortium name="DOE Joint Genome Institute"/>
            <person name="Riley R."/>
            <person name="Haridas S."/>
            <person name="Wolfe K.H."/>
            <person name="Lopes M.R."/>
            <person name="Hittinger C.T."/>
            <person name="Goker M."/>
            <person name="Salamov A."/>
            <person name="Wisecaver J."/>
            <person name="Long T.M."/>
            <person name="Aerts A.L."/>
            <person name="Barry K."/>
            <person name="Choi C."/>
            <person name="Clum A."/>
            <person name="Coughlan A.Y."/>
            <person name="Deshpande S."/>
            <person name="Douglass A.P."/>
            <person name="Hanson S.J."/>
            <person name="Klenk H.-P."/>
            <person name="Labutti K."/>
            <person name="Lapidus A."/>
            <person name="Lindquist E."/>
            <person name="Lipzen A."/>
            <person name="Meier-Kolthoff J.P."/>
            <person name="Ohm R.A."/>
            <person name="Otillar R.P."/>
            <person name="Pangilinan J."/>
            <person name="Peng Y."/>
            <person name="Rokas A."/>
            <person name="Rosa C.A."/>
            <person name="Scheuner C."/>
            <person name="Sibirny A.A."/>
            <person name="Slot J.C."/>
            <person name="Stielow J.B."/>
            <person name="Sun H."/>
            <person name="Kurtzman C.P."/>
            <person name="Blackwell M."/>
            <person name="Grigoriev I.V."/>
            <person name="Jeffries T.W."/>
        </authorList>
    </citation>
    <scope>NUCLEOTIDE SEQUENCE [LARGE SCALE GENOMIC DNA]</scope>
    <source>
        <strain evidence="4">DSM 1968</strain>
    </source>
</reference>
<evidence type="ECO:0000259" key="2">
    <source>
        <dbReference type="PROSITE" id="PS50235"/>
    </source>
</evidence>
<dbReference type="Pfam" id="PF00443">
    <property type="entry name" value="UCH"/>
    <property type="match status" value="1"/>
</dbReference>
<dbReference type="InterPro" id="IPR050185">
    <property type="entry name" value="Ub_carboxyl-term_hydrolase"/>
</dbReference>
<dbReference type="RefSeq" id="XP_020047379.1">
    <property type="nucleotide sequence ID" value="XM_020189744.1"/>
</dbReference>
<dbReference type="STRING" id="1344418.A0A1D2VHK1"/>
<comment type="catalytic activity">
    <reaction evidence="1">
        <text>Thiol-dependent hydrolysis of ester, thioester, amide, peptide and isopeptide bonds formed by the C-terminal Gly of ubiquitin (a 76-residue protein attached to proteins as an intracellular targeting signal).</text>
        <dbReference type="EC" id="3.4.19.12"/>
    </reaction>
</comment>
<dbReference type="SUPFAM" id="SSF54001">
    <property type="entry name" value="Cysteine proteinases"/>
    <property type="match status" value="1"/>
</dbReference>
<dbReference type="PANTHER" id="PTHR21646:SF98">
    <property type="entry name" value="UBIQUITIN CARBOXYL-TERMINAL HYDROLASE"/>
    <property type="match status" value="1"/>
</dbReference>
<organism evidence="3 4">
    <name type="scientific">Ascoidea rubescens DSM 1968</name>
    <dbReference type="NCBI Taxonomy" id="1344418"/>
    <lineage>
        <taxon>Eukaryota</taxon>
        <taxon>Fungi</taxon>
        <taxon>Dikarya</taxon>
        <taxon>Ascomycota</taxon>
        <taxon>Saccharomycotina</taxon>
        <taxon>Saccharomycetes</taxon>
        <taxon>Ascoideaceae</taxon>
        <taxon>Ascoidea</taxon>
    </lineage>
</organism>
<dbReference type="InterPro" id="IPR038765">
    <property type="entry name" value="Papain-like_cys_pep_sf"/>
</dbReference>
<feature type="non-terminal residue" evidence="3">
    <location>
        <position position="1"/>
    </location>
</feature>
<dbReference type="InterPro" id="IPR028889">
    <property type="entry name" value="USP"/>
</dbReference>
<feature type="domain" description="USP" evidence="2">
    <location>
        <begin position="9"/>
        <end position="468"/>
    </location>
</feature>
<dbReference type="EC" id="3.4.19.12" evidence="1"/>
<keyword evidence="4" id="KW-1185">Reference proteome</keyword>
<dbReference type="GO" id="GO:0005789">
    <property type="term" value="C:endoplasmic reticulum membrane"/>
    <property type="evidence" value="ECO:0007669"/>
    <property type="project" value="EnsemblFungi"/>
</dbReference>
<dbReference type="AlphaFoldDB" id="A0A1D2VHK1"/>
<name>A0A1D2VHK1_9ASCO</name>
<dbReference type="CDD" id="cd02662">
    <property type="entry name" value="Peptidase_C19F"/>
    <property type="match status" value="1"/>
</dbReference>
<dbReference type="Proteomes" id="UP000095038">
    <property type="component" value="Unassembled WGS sequence"/>
</dbReference>
<dbReference type="InParanoid" id="A0A1D2VHK1"/>
<keyword evidence="1" id="KW-0788">Thiol protease</keyword>
<comment type="similarity">
    <text evidence="1">Belongs to the peptidase C19 family.</text>
</comment>
<dbReference type="InterPro" id="IPR001394">
    <property type="entry name" value="Peptidase_C19_UCH"/>
</dbReference>
<dbReference type="FunCoup" id="A0A1D2VHK1">
    <property type="interactions" value="51"/>
</dbReference>
<sequence>AVKRGGLVGGLTNDGNTCFMNSVLQSLSSSNQLNNYLNDQILIKNSQSQINELSFTKSLLNLINKLNSKHGKTLKEYNVQSLVKKMSNGFEKHRFLGIYNQEDAQEFFQFILNQLEKEKKILTSNNSKSSESLPEDNNEKFIEKNDSMIMGLKNIGFLGPVYVPALQIDPSITNGENKVYKLNLLTPVDGVNAERIGCLNCGETGGIRYSVISGFSLNLPNSIDNFNYSYNYNRRNQNNSISLIDLLNDYINEEIIENVECNRCGLTSIESTLETELRTEAIKTELAKPIINDDIYKKLKNKNRIKKTSKSKQSFIERPPALLPIHINRSVFNYQTGTVAKNNINIDFPLKLDLNDFVAVDKDINTDARKSMRIQDELKILRQQLIDNEIESINVNNEISENNNYHPNLVYNLKSVILHYGTHNYGHYTAYRKHRGIWWDISDEDVSVATEEEVLRAHGVFMLFYEVDNHEDDEFDKDNLIIEEDEEDIKEKE</sequence>
<protein>
    <recommendedName>
        <fullName evidence="1">Ubiquitin carboxyl-terminal hydrolase</fullName>
        <ecNumber evidence="1">3.4.19.12</ecNumber>
    </recommendedName>
</protein>
<keyword evidence="1" id="KW-0645">Protease</keyword>
<evidence type="ECO:0000313" key="3">
    <source>
        <dbReference type="EMBL" id="ODV61072.1"/>
    </source>
</evidence>
<dbReference type="GeneID" id="30963380"/>